<evidence type="ECO:0000256" key="4">
    <source>
        <dbReference type="ARBA" id="ARBA00022989"/>
    </source>
</evidence>
<keyword evidence="7" id="KW-0325">Glycoprotein</keyword>
<dbReference type="PANTHER" id="PTHR11973">
    <property type="entry name" value="CELL SURFACE GLYCOPROTEIN MUC18-RELATED"/>
    <property type="match status" value="1"/>
</dbReference>
<evidence type="ECO:0000256" key="6">
    <source>
        <dbReference type="ARBA" id="ARBA00023157"/>
    </source>
</evidence>
<evidence type="ECO:0000256" key="1">
    <source>
        <dbReference type="ARBA" id="ARBA00004479"/>
    </source>
</evidence>
<evidence type="ECO:0000313" key="12">
    <source>
        <dbReference type="EMBL" id="NXU99101.1"/>
    </source>
</evidence>
<name>A0A7L3QA57_9SYLV</name>
<evidence type="ECO:0000256" key="3">
    <source>
        <dbReference type="ARBA" id="ARBA00022737"/>
    </source>
</evidence>
<evidence type="ECO:0000256" key="10">
    <source>
        <dbReference type="SAM" id="Phobius"/>
    </source>
</evidence>
<feature type="domain" description="Ig-like" evidence="11">
    <location>
        <begin position="135"/>
        <end position="216"/>
    </location>
</feature>
<dbReference type="Gene3D" id="2.60.40.10">
    <property type="entry name" value="Immunoglobulins"/>
    <property type="match status" value="5"/>
</dbReference>
<feature type="region of interest" description="Disordered" evidence="9">
    <location>
        <begin position="560"/>
        <end position="585"/>
    </location>
</feature>
<dbReference type="CDD" id="cd00098">
    <property type="entry name" value="IgC1"/>
    <property type="match status" value="1"/>
</dbReference>
<feature type="domain" description="Ig-like" evidence="11">
    <location>
        <begin position="222"/>
        <end position="311"/>
    </location>
</feature>
<dbReference type="EMBL" id="VZUI01032373">
    <property type="protein sequence ID" value="NXU99101.1"/>
    <property type="molecule type" value="Genomic_DNA"/>
</dbReference>
<dbReference type="InterPro" id="IPR007110">
    <property type="entry name" value="Ig-like_dom"/>
</dbReference>
<dbReference type="GO" id="GO:0005055">
    <property type="term" value="F:laminin receptor activity"/>
    <property type="evidence" value="ECO:0007669"/>
    <property type="project" value="TreeGrafter"/>
</dbReference>
<dbReference type="InterPro" id="IPR013783">
    <property type="entry name" value="Ig-like_fold"/>
</dbReference>
<dbReference type="InterPro" id="IPR003599">
    <property type="entry name" value="Ig_sub"/>
</dbReference>
<dbReference type="Pfam" id="PF08205">
    <property type="entry name" value="C2-set_2"/>
    <property type="match status" value="1"/>
</dbReference>
<accession>A0A7L3QA57</accession>
<organism evidence="12 13">
    <name type="scientific">Cettia cetti</name>
    <dbReference type="NCBI Taxonomy" id="68486"/>
    <lineage>
        <taxon>Eukaryota</taxon>
        <taxon>Metazoa</taxon>
        <taxon>Chordata</taxon>
        <taxon>Craniata</taxon>
        <taxon>Vertebrata</taxon>
        <taxon>Euteleostomi</taxon>
        <taxon>Archelosauria</taxon>
        <taxon>Archosauria</taxon>
        <taxon>Dinosauria</taxon>
        <taxon>Saurischia</taxon>
        <taxon>Theropoda</taxon>
        <taxon>Coelurosauria</taxon>
        <taxon>Aves</taxon>
        <taxon>Neognathae</taxon>
        <taxon>Neoaves</taxon>
        <taxon>Telluraves</taxon>
        <taxon>Australaves</taxon>
        <taxon>Passeriformes</taxon>
        <taxon>Sylvioidea</taxon>
        <taxon>Sylviidae</taxon>
        <taxon>Acrocephalinae</taxon>
        <taxon>Cettia</taxon>
    </lineage>
</organism>
<feature type="domain" description="Ig-like" evidence="11">
    <location>
        <begin position="3"/>
        <end position="111"/>
    </location>
</feature>
<evidence type="ECO:0000313" key="13">
    <source>
        <dbReference type="Proteomes" id="UP000524451"/>
    </source>
</evidence>
<dbReference type="InterPro" id="IPR051116">
    <property type="entry name" value="Surface_Rcpt/Adhesion_Mol"/>
</dbReference>
<dbReference type="InterPro" id="IPR036179">
    <property type="entry name" value="Ig-like_dom_sf"/>
</dbReference>
<keyword evidence="2 10" id="KW-0812">Transmembrane</keyword>
<dbReference type="Pfam" id="PF13927">
    <property type="entry name" value="Ig_3"/>
    <property type="match status" value="1"/>
</dbReference>
<evidence type="ECO:0000256" key="8">
    <source>
        <dbReference type="ARBA" id="ARBA00023319"/>
    </source>
</evidence>
<dbReference type="SMART" id="SM00408">
    <property type="entry name" value="IGc2"/>
    <property type="match status" value="3"/>
</dbReference>
<dbReference type="SMART" id="SM00409">
    <property type="entry name" value="IG"/>
    <property type="match status" value="3"/>
</dbReference>
<comment type="caution">
    <text evidence="12">The sequence shown here is derived from an EMBL/GenBank/DDBJ whole genome shotgun (WGS) entry which is preliminary data.</text>
</comment>
<dbReference type="PANTHER" id="PTHR11973:SF18">
    <property type="entry name" value="CELL SURFACE GLYCOPROTEIN MUC18"/>
    <property type="match status" value="1"/>
</dbReference>
<evidence type="ECO:0000256" key="2">
    <source>
        <dbReference type="ARBA" id="ARBA00022692"/>
    </source>
</evidence>
<evidence type="ECO:0000256" key="7">
    <source>
        <dbReference type="ARBA" id="ARBA00023180"/>
    </source>
</evidence>
<dbReference type="CDD" id="cd00096">
    <property type="entry name" value="Ig"/>
    <property type="match status" value="1"/>
</dbReference>
<dbReference type="InterPro" id="IPR013162">
    <property type="entry name" value="CD80_C2-set"/>
</dbReference>
<dbReference type="Pfam" id="PF07686">
    <property type="entry name" value="V-set"/>
    <property type="match status" value="1"/>
</dbReference>
<proteinExistence type="predicted"/>
<reference evidence="12 13" key="1">
    <citation type="submission" date="2019-09" db="EMBL/GenBank/DDBJ databases">
        <title>Bird 10,000 Genomes (B10K) Project - Family phase.</title>
        <authorList>
            <person name="Zhang G."/>
        </authorList>
    </citation>
    <scope>NUCLEOTIDE SEQUENCE [LARGE SCALE GENOMIC DNA]</scope>
    <source>
        <strain evidence="12">OUT-0056</strain>
        <tissue evidence="12">Blood</tissue>
    </source>
</reference>
<dbReference type="PROSITE" id="PS50835">
    <property type="entry name" value="IG_LIKE"/>
    <property type="match status" value="5"/>
</dbReference>
<feature type="transmembrane region" description="Helical" evidence="10">
    <location>
        <begin position="498"/>
        <end position="521"/>
    </location>
</feature>
<keyword evidence="6" id="KW-1015">Disulfide bond</keyword>
<feature type="domain" description="Ig-like" evidence="11">
    <location>
        <begin position="405"/>
        <end position="486"/>
    </location>
</feature>
<keyword evidence="8" id="KW-0393">Immunoglobulin domain</keyword>
<dbReference type="InterPro" id="IPR013106">
    <property type="entry name" value="Ig_V-set"/>
</dbReference>
<gene>
    <name evidence="12" type="primary">Mcam</name>
    <name evidence="12" type="ORF">CETCET_R12707</name>
</gene>
<dbReference type="SUPFAM" id="SSF48726">
    <property type="entry name" value="Immunoglobulin"/>
    <property type="match status" value="5"/>
</dbReference>
<dbReference type="AlphaFoldDB" id="A0A7L3QA57"/>
<dbReference type="Pfam" id="PF13895">
    <property type="entry name" value="Ig_2"/>
    <property type="match status" value="1"/>
</dbReference>
<comment type="subcellular location">
    <subcellularLocation>
        <location evidence="1">Membrane</location>
        <topology evidence="1">Single-pass type I membrane protein</topology>
    </subcellularLocation>
</comment>
<evidence type="ECO:0000256" key="9">
    <source>
        <dbReference type="SAM" id="MobiDB-lite"/>
    </source>
</evidence>
<evidence type="ECO:0000256" key="5">
    <source>
        <dbReference type="ARBA" id="ARBA00023136"/>
    </source>
</evidence>
<feature type="non-terminal residue" evidence="12">
    <location>
        <position position="585"/>
    </location>
</feature>
<dbReference type="InterPro" id="IPR003598">
    <property type="entry name" value="Ig_sub2"/>
</dbReference>
<keyword evidence="3" id="KW-0677">Repeat</keyword>
<feature type="domain" description="Ig-like" evidence="11">
    <location>
        <begin position="318"/>
        <end position="398"/>
    </location>
</feature>
<feature type="non-terminal residue" evidence="12">
    <location>
        <position position="1"/>
    </location>
</feature>
<keyword evidence="5 10" id="KW-0472">Membrane</keyword>
<sequence length="585" mass="64418">AASKLEISMPAVVEVEIGDTATIECNFYIPENASYTYIDWFYVDRSNRQVRLYHVTASGVLEDDTDYKKRLSLGEDKALSISAVTAQDARTFVCQVGAGSYGVGENSTELSVYSELPAEPDLCSRLSLPPQIAKCMSKNSFPPPNITWHKNGEQLHAEENRVMIQSTLTRESSGLYTVSSTLYAPVTREDRHSRYHCTVHYLLRGQTRSLASRGVKVNIFYPAEHLKLQVVSSSALVKEGDNVTLVCEADGNPPPVFSFFKKNLDEWQEVSLPEADSGVLNLRDVNKSNNGTYKCQSLDLDDMSQIEEDVDLVVNYIEGVRVKMEPSSTLREGDTVTLSCDAHSPVHLTYQWRDEKGRKLVEGNQLVVNNLTFENSNTFSCKVMAPSVPGLEQSKKVSVAVEGKPRIVAISSPLYVRQNEVINLTCKAIAFPRPTLQWSINGTAHEYMDNQHITSNLTVRVSQDLLQAGAMCRVFNSLGVSEKHIELLDQKSTAESQGVIIVAIIVAILVVAVLGAVIYFLHKKGKIPCGRAGKQDITKPEARKDKIVVEVKSDKLSEEAGLLQGANGEKRAAADQVGPSGGHRP</sequence>
<protein>
    <submittedName>
        <fullName evidence="12">MUC18 protein</fullName>
    </submittedName>
</protein>
<keyword evidence="4 10" id="KW-1133">Transmembrane helix</keyword>
<dbReference type="GO" id="GO:0005886">
    <property type="term" value="C:plasma membrane"/>
    <property type="evidence" value="ECO:0007669"/>
    <property type="project" value="TreeGrafter"/>
</dbReference>
<dbReference type="Proteomes" id="UP000524451">
    <property type="component" value="Unassembled WGS sequence"/>
</dbReference>
<evidence type="ECO:0000259" key="11">
    <source>
        <dbReference type="PROSITE" id="PS50835"/>
    </source>
</evidence>
<keyword evidence="13" id="KW-1185">Reference proteome</keyword>